<evidence type="ECO:0000313" key="1">
    <source>
        <dbReference type="EMBL" id="KAJ8049009.1"/>
    </source>
</evidence>
<accession>A0A9Q1CR58</accession>
<dbReference type="PANTHER" id="PTHR33332">
    <property type="entry name" value="REVERSE TRANSCRIPTASE DOMAIN-CONTAINING PROTEIN"/>
    <property type="match status" value="1"/>
</dbReference>
<reference evidence="1" key="1">
    <citation type="submission" date="2021-10" db="EMBL/GenBank/DDBJ databases">
        <title>Tropical sea cucumber genome reveals ecological adaptation and Cuvierian tubules defense mechanism.</title>
        <authorList>
            <person name="Chen T."/>
        </authorList>
    </citation>
    <scope>NUCLEOTIDE SEQUENCE</scope>
    <source>
        <strain evidence="1">Nanhai2018</strain>
        <tissue evidence="1">Muscle</tissue>
    </source>
</reference>
<organism evidence="1 2">
    <name type="scientific">Holothuria leucospilota</name>
    <name type="common">Black long sea cucumber</name>
    <name type="synonym">Mertensiothuria leucospilota</name>
    <dbReference type="NCBI Taxonomy" id="206669"/>
    <lineage>
        <taxon>Eukaryota</taxon>
        <taxon>Metazoa</taxon>
        <taxon>Echinodermata</taxon>
        <taxon>Eleutherozoa</taxon>
        <taxon>Echinozoa</taxon>
        <taxon>Holothuroidea</taxon>
        <taxon>Aspidochirotacea</taxon>
        <taxon>Aspidochirotida</taxon>
        <taxon>Holothuriidae</taxon>
        <taxon>Holothuria</taxon>
    </lineage>
</organism>
<keyword evidence="1" id="KW-0695">RNA-directed DNA polymerase</keyword>
<dbReference type="Proteomes" id="UP001152320">
    <property type="component" value="Chromosome 1"/>
</dbReference>
<keyword evidence="1" id="KW-0808">Transferase</keyword>
<dbReference type="GO" id="GO:0003964">
    <property type="term" value="F:RNA-directed DNA polymerase activity"/>
    <property type="evidence" value="ECO:0007669"/>
    <property type="project" value="UniProtKB-KW"/>
</dbReference>
<dbReference type="EMBL" id="JAIZAY010000001">
    <property type="protein sequence ID" value="KAJ8049009.1"/>
    <property type="molecule type" value="Genomic_DNA"/>
</dbReference>
<sequence>MFADDTTIYTANTDIEAISESMNTAIVKLTSWLNRNKLVLNVKKTKLLLIGSVQRLKQLTGSPAVSISGQTIETVDSAKILGVEIDSNLNFQNHIDSLFKLASGKLSFIRRLKPCMPQKELSLLFNAFIMPHLQYCLCVWSNRGKANVDKLFKIQKRAARIITGSKWDVESTALLDSLKWTPLPEIFIHNDLVLLYKCVNNLCPAYLCNQLSNFNEINERSTRQSANGLLRLPNCKTEMYKKSFFCVAPKMWNKLTNEARQCKSLNSFKYHLKRTNLSDLTIK</sequence>
<evidence type="ECO:0000313" key="2">
    <source>
        <dbReference type="Proteomes" id="UP001152320"/>
    </source>
</evidence>
<dbReference type="AlphaFoldDB" id="A0A9Q1CR58"/>
<keyword evidence="2" id="KW-1185">Reference proteome</keyword>
<dbReference type="OrthoDB" id="5953030at2759"/>
<gene>
    <name evidence="1" type="ORF">HOLleu_01547</name>
</gene>
<name>A0A9Q1CR58_HOLLE</name>
<protein>
    <submittedName>
        <fullName evidence="1">RNA-directed DNA polymerase from mobile element jockey</fullName>
    </submittedName>
</protein>
<proteinExistence type="predicted"/>
<keyword evidence="1" id="KW-0548">Nucleotidyltransferase</keyword>
<comment type="caution">
    <text evidence="1">The sequence shown here is derived from an EMBL/GenBank/DDBJ whole genome shotgun (WGS) entry which is preliminary data.</text>
</comment>